<dbReference type="InParanoid" id="A0A6J2W876"/>
<feature type="region of interest" description="Disordered" evidence="1">
    <location>
        <begin position="124"/>
        <end position="196"/>
    </location>
</feature>
<keyword evidence="2" id="KW-1185">Reference proteome</keyword>
<feature type="compositionally biased region" description="Basic and acidic residues" evidence="1">
    <location>
        <begin position="185"/>
        <end position="196"/>
    </location>
</feature>
<evidence type="ECO:0000313" key="2">
    <source>
        <dbReference type="Proteomes" id="UP000504632"/>
    </source>
</evidence>
<organism evidence="2 3">
    <name type="scientific">Chanos chanos</name>
    <name type="common">Milkfish</name>
    <name type="synonym">Mugil chanos</name>
    <dbReference type="NCBI Taxonomy" id="29144"/>
    <lineage>
        <taxon>Eukaryota</taxon>
        <taxon>Metazoa</taxon>
        <taxon>Chordata</taxon>
        <taxon>Craniata</taxon>
        <taxon>Vertebrata</taxon>
        <taxon>Euteleostomi</taxon>
        <taxon>Actinopterygii</taxon>
        <taxon>Neopterygii</taxon>
        <taxon>Teleostei</taxon>
        <taxon>Ostariophysi</taxon>
        <taxon>Gonorynchiformes</taxon>
        <taxon>Chanidae</taxon>
        <taxon>Chanos</taxon>
    </lineage>
</organism>
<accession>A0A6J2W876</accession>
<dbReference type="AlphaFoldDB" id="A0A6J2W876"/>
<evidence type="ECO:0000256" key="1">
    <source>
        <dbReference type="SAM" id="MobiDB-lite"/>
    </source>
</evidence>
<dbReference type="CTD" id="100001110"/>
<name>A0A6J2W876_CHACN</name>
<dbReference type="RefSeq" id="XP_030640167.1">
    <property type="nucleotide sequence ID" value="XM_030784307.1"/>
</dbReference>
<gene>
    <name evidence="3" type="primary">org</name>
</gene>
<dbReference type="GeneID" id="115820668"/>
<reference evidence="3" key="1">
    <citation type="submission" date="2025-08" db="UniProtKB">
        <authorList>
            <consortium name="RefSeq"/>
        </authorList>
    </citation>
    <scope>IDENTIFICATION</scope>
</reference>
<proteinExistence type="predicted"/>
<dbReference type="OrthoDB" id="8946322at2759"/>
<feature type="region of interest" description="Disordered" evidence="1">
    <location>
        <begin position="212"/>
        <end position="267"/>
    </location>
</feature>
<feature type="compositionally biased region" description="Acidic residues" evidence="1">
    <location>
        <begin position="164"/>
        <end position="175"/>
    </location>
</feature>
<protein>
    <submittedName>
        <fullName evidence="3">Oogenesis-related</fullName>
    </submittedName>
</protein>
<sequence length="267" mass="29448">MTLDVRKCDERSTGGNPLQDRAVAKRDGIFSSVLCRISQLWPVRFTMRALRGFWWLLGWSSPEKALPDPAKTEGDSPPARQCRAGRKRLRWATRLLLTLLPRRMQSALGYPVCTTIGCQVSPDVSCSPTKPCGKGSKRKQDDIDEEDEEPQEQQSWVEALNQELADEDQTADPDYEPTTIETDSEEYRTHNDTESDLEIDKGVAVIKDVETPIPVLSHFSGSRPAVPKILPRCQSGSLAPGAGDDADRQSATGLDEPSEVGHSASQS</sequence>
<feature type="compositionally biased region" description="Acidic residues" evidence="1">
    <location>
        <begin position="142"/>
        <end position="151"/>
    </location>
</feature>
<dbReference type="Proteomes" id="UP000504632">
    <property type="component" value="Chromosome 9"/>
</dbReference>
<evidence type="ECO:0000313" key="3">
    <source>
        <dbReference type="RefSeq" id="XP_030640167.1"/>
    </source>
</evidence>